<evidence type="ECO:0000313" key="1">
    <source>
        <dbReference type="EMBL" id="WNG49638.1"/>
    </source>
</evidence>
<name>A0ABY9X2P8_9BACT</name>
<dbReference type="RefSeq" id="WP_395807763.1">
    <property type="nucleotide sequence ID" value="NZ_CP043494.1"/>
</dbReference>
<keyword evidence="2" id="KW-1185">Reference proteome</keyword>
<protein>
    <submittedName>
        <fullName evidence="1">Uncharacterized protein</fullName>
    </submittedName>
</protein>
<accession>A0ABY9X2P8</accession>
<dbReference type="EMBL" id="CP043494">
    <property type="protein sequence ID" value="WNG49638.1"/>
    <property type="molecule type" value="Genomic_DNA"/>
</dbReference>
<dbReference type="Proteomes" id="UP001611383">
    <property type="component" value="Chromosome"/>
</dbReference>
<organism evidence="1 2">
    <name type="scientific">Archangium minus</name>
    <dbReference type="NCBI Taxonomy" id="83450"/>
    <lineage>
        <taxon>Bacteria</taxon>
        <taxon>Pseudomonadati</taxon>
        <taxon>Myxococcota</taxon>
        <taxon>Myxococcia</taxon>
        <taxon>Myxococcales</taxon>
        <taxon>Cystobacterineae</taxon>
        <taxon>Archangiaceae</taxon>
        <taxon>Archangium</taxon>
    </lineage>
</organism>
<sequence length="234" mass="25603">MEGGERKSSAARGRERPAPWEWLRASCEPDAVGALVVSNAYSVDIIYSPLMETFPDLVGEKVQSVEEPHPMTPYEPERRQELAGAIPGMLHDTTRRVVQGLKELVEGGGLARELELTWLRYVSGGGFLRVPPSASGVVLDETQALKLVPESNLVWRKLASGEIGVAANGLVECYPESRGLLETLQRLLGGGAHRVGALLEEAKEELRGGTVVWSRERMRELLTTLLAQRALVRA</sequence>
<evidence type="ECO:0000313" key="2">
    <source>
        <dbReference type="Proteomes" id="UP001611383"/>
    </source>
</evidence>
<gene>
    <name evidence="1" type="ORF">F0U60_40105</name>
</gene>
<reference evidence="1 2" key="1">
    <citation type="submission" date="2019-08" db="EMBL/GenBank/DDBJ databases">
        <title>Archangium and Cystobacter genomes.</title>
        <authorList>
            <person name="Chen I.-C.K."/>
            <person name="Wielgoss S."/>
        </authorList>
    </citation>
    <scope>NUCLEOTIDE SEQUENCE [LARGE SCALE GENOMIC DNA]</scope>
    <source>
        <strain evidence="1 2">Cbm 6</strain>
    </source>
</reference>
<proteinExistence type="predicted"/>